<dbReference type="EMBL" id="LAZR01000001">
    <property type="protein sequence ID" value="KKO12170.1"/>
    <property type="molecule type" value="Genomic_DNA"/>
</dbReference>
<dbReference type="AlphaFoldDB" id="A0A0F9W737"/>
<proteinExistence type="predicted"/>
<gene>
    <name evidence="1" type="ORF">LCGC14_0001780</name>
</gene>
<name>A0A0F9W737_9ZZZZ</name>
<protein>
    <submittedName>
        <fullName evidence="1">Uncharacterized protein</fullName>
    </submittedName>
</protein>
<sequence>MMAKLRRLINGQKISFDTHQAGDGQQVNWRNVHLEKSAINKRGKLRVPLLSEEKPTNRGMKERDFLKMAKEVKKELRKNRDLLNDLARSIAEVVFRYGQGEATIQDALEAARKLADYFDISEELVGLSKEYFEKEQLVKFTSYHINPARNVLVRIVQSYDYVEVGQLTAEEVESEILN</sequence>
<organism evidence="1">
    <name type="scientific">marine sediment metagenome</name>
    <dbReference type="NCBI Taxonomy" id="412755"/>
    <lineage>
        <taxon>unclassified sequences</taxon>
        <taxon>metagenomes</taxon>
        <taxon>ecological metagenomes</taxon>
    </lineage>
</organism>
<accession>A0A0F9W737</accession>
<evidence type="ECO:0000313" key="1">
    <source>
        <dbReference type="EMBL" id="KKO12170.1"/>
    </source>
</evidence>
<reference evidence="1" key="1">
    <citation type="journal article" date="2015" name="Nature">
        <title>Complex archaea that bridge the gap between prokaryotes and eukaryotes.</title>
        <authorList>
            <person name="Spang A."/>
            <person name="Saw J.H."/>
            <person name="Jorgensen S.L."/>
            <person name="Zaremba-Niedzwiedzka K."/>
            <person name="Martijn J."/>
            <person name="Lind A.E."/>
            <person name="van Eijk R."/>
            <person name="Schleper C."/>
            <person name="Guy L."/>
            <person name="Ettema T.J."/>
        </authorList>
    </citation>
    <scope>NUCLEOTIDE SEQUENCE</scope>
</reference>
<comment type="caution">
    <text evidence="1">The sequence shown here is derived from an EMBL/GenBank/DDBJ whole genome shotgun (WGS) entry which is preliminary data.</text>
</comment>